<feature type="region of interest" description="Disordered" evidence="1">
    <location>
        <begin position="122"/>
        <end position="189"/>
    </location>
</feature>
<keyword evidence="2" id="KW-0812">Transmembrane</keyword>
<keyword evidence="4" id="KW-1185">Reference proteome</keyword>
<keyword evidence="2" id="KW-1133">Transmembrane helix</keyword>
<feature type="compositionally biased region" description="Low complexity" evidence="1">
    <location>
        <begin position="126"/>
        <end position="139"/>
    </location>
</feature>
<feature type="compositionally biased region" description="Polar residues" evidence="1">
    <location>
        <begin position="9"/>
        <end position="18"/>
    </location>
</feature>
<protein>
    <submittedName>
        <fullName evidence="3">Uncharacterized protein</fullName>
    </submittedName>
</protein>
<feature type="compositionally biased region" description="Polar residues" evidence="1">
    <location>
        <begin position="149"/>
        <end position="170"/>
    </location>
</feature>
<sequence>MTGSEKGHTSMTSGQQGAATGRHSQHPGTWTPAIQYPHAPAHARIEPESLVEQTVPGLRKFDLGTVPASVTPPRSWRTAAWFAVGASLAVVVGLVFAASALMGQPRSPSTIDALPNYPSLPMLILTPTDPTATDTARPTHTSDRHTEPKSSVTATRRPPTDSSPQATLTDSATVPSAPPSPTYTPPVRETMPGIALAMNDPKEIGDRTEAFYKAVTSNPDAAYQMTTGGMRTQGADAFKARYADIKSIQVRRIGIDPNQGTTVSEVTVTKKDGTTYTEQRRLRFTSGSNPKISSEVTH</sequence>
<evidence type="ECO:0000256" key="2">
    <source>
        <dbReference type="SAM" id="Phobius"/>
    </source>
</evidence>
<keyword evidence="2" id="KW-0472">Membrane</keyword>
<comment type="caution">
    <text evidence="3">The sequence shown here is derived from an EMBL/GenBank/DDBJ whole genome shotgun (WGS) entry which is preliminary data.</text>
</comment>
<reference evidence="3 4" key="1">
    <citation type="submission" date="2019-03" db="EMBL/GenBank/DDBJ databases">
        <title>Genomic Encyclopedia of Type Strains, Phase IV (KMG-IV): sequencing the most valuable type-strain genomes for metagenomic binning, comparative biology and taxonomic classification.</title>
        <authorList>
            <person name="Goeker M."/>
        </authorList>
    </citation>
    <scope>NUCLEOTIDE SEQUENCE [LARGE SCALE GENOMIC DNA]</scope>
    <source>
        <strain evidence="3 4">DSM 45934</strain>
    </source>
</reference>
<dbReference type="AlphaFoldDB" id="A0A4R2JXX9"/>
<dbReference type="EMBL" id="SLWS01000001">
    <property type="protein sequence ID" value="TCO65451.1"/>
    <property type="molecule type" value="Genomic_DNA"/>
</dbReference>
<evidence type="ECO:0000313" key="3">
    <source>
        <dbReference type="EMBL" id="TCO65451.1"/>
    </source>
</evidence>
<evidence type="ECO:0000313" key="4">
    <source>
        <dbReference type="Proteomes" id="UP000295680"/>
    </source>
</evidence>
<proteinExistence type="predicted"/>
<evidence type="ECO:0000256" key="1">
    <source>
        <dbReference type="SAM" id="MobiDB-lite"/>
    </source>
</evidence>
<feature type="region of interest" description="Disordered" evidence="1">
    <location>
        <begin position="1"/>
        <end position="34"/>
    </location>
</feature>
<accession>A0A4R2JXX9</accession>
<gene>
    <name evidence="3" type="ORF">EV192_1011243</name>
</gene>
<organism evidence="3 4">
    <name type="scientific">Actinocrispum wychmicini</name>
    <dbReference type="NCBI Taxonomy" id="1213861"/>
    <lineage>
        <taxon>Bacteria</taxon>
        <taxon>Bacillati</taxon>
        <taxon>Actinomycetota</taxon>
        <taxon>Actinomycetes</taxon>
        <taxon>Pseudonocardiales</taxon>
        <taxon>Pseudonocardiaceae</taxon>
        <taxon>Actinocrispum</taxon>
    </lineage>
</organism>
<feature type="transmembrane region" description="Helical" evidence="2">
    <location>
        <begin position="79"/>
        <end position="101"/>
    </location>
</feature>
<dbReference type="Proteomes" id="UP000295680">
    <property type="component" value="Unassembled WGS sequence"/>
</dbReference>
<name>A0A4R2JXX9_9PSEU</name>